<proteinExistence type="predicted"/>
<reference evidence="1" key="1">
    <citation type="submission" date="2022-06" db="EMBL/GenBank/DDBJ databases">
        <authorList>
            <person name="Legras J.-L."/>
            <person name="Devillers H."/>
            <person name="Grondin C."/>
        </authorList>
    </citation>
    <scope>NUCLEOTIDE SEQUENCE</scope>
    <source>
        <strain evidence="1">CLIB 1444</strain>
    </source>
</reference>
<organism evidence="1 2">
    <name type="scientific">[Candida] jaroonii</name>
    <dbReference type="NCBI Taxonomy" id="467808"/>
    <lineage>
        <taxon>Eukaryota</taxon>
        <taxon>Fungi</taxon>
        <taxon>Dikarya</taxon>
        <taxon>Ascomycota</taxon>
        <taxon>Saccharomycotina</taxon>
        <taxon>Pichiomycetes</taxon>
        <taxon>Debaryomycetaceae</taxon>
        <taxon>Yamadazyma</taxon>
    </lineage>
</organism>
<comment type="caution">
    <text evidence="1">The sequence shown here is derived from an EMBL/GenBank/DDBJ whole genome shotgun (WGS) entry which is preliminary data.</text>
</comment>
<dbReference type="EMBL" id="CALSDN010000010">
    <property type="protein sequence ID" value="CAH6722711.1"/>
    <property type="molecule type" value="Genomic_DNA"/>
</dbReference>
<keyword evidence="2" id="KW-1185">Reference proteome</keyword>
<evidence type="ECO:0000313" key="1">
    <source>
        <dbReference type="EMBL" id="CAH6722711.1"/>
    </source>
</evidence>
<name>A0ACA9YE24_9ASCO</name>
<accession>A0ACA9YE24</accession>
<sequence length="677" mass="77957">MIRLTRFQQVLALLIVILIAFNGTIMYQTSNRRPSLPAIKSSVKSIEDLSNDEIADSMTSNDGFVGRKAKLLREAIQQIKEEHQDSVIAQMKKDLLDKNEKIWTKEIKESLVDEYTKSIFRQDDISHALMEDLKLQYLKANENVLKSYISKDIFDSLRELPDFKDHINEEVIDYVVSQVNIGRDTNFFSYIKEEVLNKFNPRITLSGQEIGSSFGTFSIREPKLLTRNNLLTLKVNLDEEKFKTVQSQHDQVVKLLNNYKFVDNFYSGQGIVINANDESLGAALLNVIQIRDLGSTLPVEIIVNDDTSNHLCKQIFPKYNAVCKSINSLIKTEDYPKNPFFMKVLGIIVSSFDTVIALDSDNIPVKNVDDLLYARDFLTTEFVIWSDIWHKTTSPLYYDIARYDVGELVRRDGIGNDKSFQDYLSDPEGGNFHDKDGVPSARTSESGQLLVTKSKHIRSLILALYYNLYGPDLYYHLLYQGGPGKGDKETFIPALEVFDEPYHLVETVPELMGFKSGPNADGEFVETTLVQYHPTESKFYQRDWKSFLSEKKKDTRLSMSMKDKFTKDLFEQFKKKKTSPPTPFFLHIHQPKLNPFQGERELKRNLGKHNDYKSIVGDDDWELKFNSISRFIVCDLVTNEEFWTKLGKSQKDVCENSKKLVEYLENTSSKKDMGYHP</sequence>
<gene>
    <name evidence="1" type="ORF">CLIB1444_10S04654</name>
</gene>
<evidence type="ECO:0000313" key="2">
    <source>
        <dbReference type="Proteomes" id="UP001152531"/>
    </source>
</evidence>
<dbReference type="Proteomes" id="UP001152531">
    <property type="component" value="Unassembled WGS sequence"/>
</dbReference>
<protein>
    <submittedName>
        <fullName evidence="1">Alpha-1,2-mannosyltransferase Mnn26p</fullName>
    </submittedName>
</protein>